<proteinExistence type="predicted"/>
<dbReference type="GO" id="GO:0003700">
    <property type="term" value="F:DNA-binding transcription factor activity"/>
    <property type="evidence" value="ECO:0007669"/>
    <property type="project" value="TreeGrafter"/>
</dbReference>
<dbReference type="InterPro" id="IPR050109">
    <property type="entry name" value="HTH-type_TetR-like_transc_reg"/>
</dbReference>
<evidence type="ECO:0000259" key="5">
    <source>
        <dbReference type="PROSITE" id="PS50977"/>
    </source>
</evidence>
<keyword evidence="2 4" id="KW-0238">DNA-binding</keyword>
<name>A0A1X7G2A3_9SPHN</name>
<dbReference type="SUPFAM" id="SSF46689">
    <property type="entry name" value="Homeodomain-like"/>
    <property type="match status" value="1"/>
</dbReference>
<evidence type="ECO:0000313" key="7">
    <source>
        <dbReference type="Proteomes" id="UP000192934"/>
    </source>
</evidence>
<dbReference type="PANTHER" id="PTHR30055:SF234">
    <property type="entry name" value="HTH-TYPE TRANSCRIPTIONAL REGULATOR BETI"/>
    <property type="match status" value="1"/>
</dbReference>
<feature type="DNA-binding region" description="H-T-H motif" evidence="4">
    <location>
        <begin position="31"/>
        <end position="50"/>
    </location>
</feature>
<keyword evidence="1" id="KW-0805">Transcription regulation</keyword>
<keyword evidence="7" id="KW-1185">Reference proteome</keyword>
<dbReference type="Proteomes" id="UP000192934">
    <property type="component" value="Chromosome I"/>
</dbReference>
<organism evidence="6 7">
    <name type="scientific">Allosphingosinicella indica</name>
    <dbReference type="NCBI Taxonomy" id="941907"/>
    <lineage>
        <taxon>Bacteria</taxon>
        <taxon>Pseudomonadati</taxon>
        <taxon>Pseudomonadota</taxon>
        <taxon>Alphaproteobacteria</taxon>
        <taxon>Sphingomonadales</taxon>
        <taxon>Sphingomonadaceae</taxon>
        <taxon>Allosphingosinicella</taxon>
    </lineage>
</organism>
<protein>
    <submittedName>
        <fullName evidence="6">Transcriptional regulator, TetR family</fullName>
    </submittedName>
</protein>
<sequence length="209" mass="22878">MASQAQREENRLRLVNGALDLIAEKPFASVTVEELAERSGVSYWSTYRNLPTREQIFRMAATHLARRILDAMRAGGEPTSGVLAATQDFARRLMAVMQGEDYFRLLAIVIREGRGSDWLADVYSEQVATPLVRLLEHIVRAAGESLGAVVLIRDGAAQRFLMQMESALVLPRLHPMSHGPDHGAATGLVDAAARALVAATYAHDWQSAA</sequence>
<dbReference type="Gene3D" id="1.10.357.10">
    <property type="entry name" value="Tetracycline Repressor, domain 2"/>
    <property type="match status" value="1"/>
</dbReference>
<reference evidence="7" key="1">
    <citation type="submission" date="2017-04" db="EMBL/GenBank/DDBJ databases">
        <authorList>
            <person name="Varghese N."/>
            <person name="Submissions S."/>
        </authorList>
    </citation>
    <scope>NUCLEOTIDE SEQUENCE [LARGE SCALE GENOMIC DNA]</scope>
    <source>
        <strain evidence="7">Dd16</strain>
    </source>
</reference>
<dbReference type="GO" id="GO:0000976">
    <property type="term" value="F:transcription cis-regulatory region binding"/>
    <property type="evidence" value="ECO:0007669"/>
    <property type="project" value="TreeGrafter"/>
</dbReference>
<feature type="domain" description="HTH tetR-type" evidence="5">
    <location>
        <begin position="8"/>
        <end position="68"/>
    </location>
</feature>
<gene>
    <name evidence="6" type="ORF">SAMN06295910_0940</name>
</gene>
<dbReference type="InterPro" id="IPR009057">
    <property type="entry name" value="Homeodomain-like_sf"/>
</dbReference>
<dbReference type="STRING" id="941907.SAMN06295910_0940"/>
<dbReference type="RefSeq" id="WP_172840811.1">
    <property type="nucleotide sequence ID" value="NZ_LT840185.1"/>
</dbReference>
<accession>A0A1X7G2A3</accession>
<evidence type="ECO:0000256" key="4">
    <source>
        <dbReference type="PROSITE-ProRule" id="PRU00335"/>
    </source>
</evidence>
<dbReference type="PROSITE" id="PS50977">
    <property type="entry name" value="HTH_TETR_2"/>
    <property type="match status" value="1"/>
</dbReference>
<keyword evidence="3" id="KW-0804">Transcription</keyword>
<dbReference type="InterPro" id="IPR001647">
    <property type="entry name" value="HTH_TetR"/>
</dbReference>
<dbReference type="Pfam" id="PF00440">
    <property type="entry name" value="TetR_N"/>
    <property type="match status" value="1"/>
</dbReference>
<evidence type="ECO:0000256" key="3">
    <source>
        <dbReference type="ARBA" id="ARBA00023163"/>
    </source>
</evidence>
<evidence type="ECO:0000313" key="6">
    <source>
        <dbReference type="EMBL" id="SMF62028.1"/>
    </source>
</evidence>
<dbReference type="AlphaFoldDB" id="A0A1X7G2A3"/>
<evidence type="ECO:0000256" key="1">
    <source>
        <dbReference type="ARBA" id="ARBA00023015"/>
    </source>
</evidence>
<dbReference type="EMBL" id="LT840185">
    <property type="protein sequence ID" value="SMF62028.1"/>
    <property type="molecule type" value="Genomic_DNA"/>
</dbReference>
<evidence type="ECO:0000256" key="2">
    <source>
        <dbReference type="ARBA" id="ARBA00023125"/>
    </source>
</evidence>
<dbReference type="PANTHER" id="PTHR30055">
    <property type="entry name" value="HTH-TYPE TRANSCRIPTIONAL REGULATOR RUTR"/>
    <property type="match status" value="1"/>
</dbReference>